<protein>
    <recommendedName>
        <fullName evidence="2">Reverse transcriptase domain-containing protein</fullName>
    </recommendedName>
</protein>
<evidence type="ECO:0000313" key="3">
    <source>
        <dbReference type="EMBL" id="GBN81005.1"/>
    </source>
</evidence>
<evidence type="ECO:0000259" key="2">
    <source>
        <dbReference type="Pfam" id="PF00078"/>
    </source>
</evidence>
<name>A0A4Y2S164_ARAVE</name>
<organism evidence="3 5">
    <name type="scientific">Araneus ventricosus</name>
    <name type="common">Orbweaver spider</name>
    <name type="synonym">Epeira ventricosa</name>
    <dbReference type="NCBI Taxonomy" id="182803"/>
    <lineage>
        <taxon>Eukaryota</taxon>
        <taxon>Metazoa</taxon>
        <taxon>Ecdysozoa</taxon>
        <taxon>Arthropoda</taxon>
        <taxon>Chelicerata</taxon>
        <taxon>Arachnida</taxon>
        <taxon>Araneae</taxon>
        <taxon>Araneomorphae</taxon>
        <taxon>Entelegynae</taxon>
        <taxon>Araneoidea</taxon>
        <taxon>Araneidae</taxon>
        <taxon>Araneus</taxon>
    </lineage>
</organism>
<dbReference type="InterPro" id="IPR000477">
    <property type="entry name" value="RT_dom"/>
</dbReference>
<dbReference type="AlphaFoldDB" id="A0A4Y2S164"/>
<keyword evidence="5" id="KW-1185">Reference proteome</keyword>
<feature type="region of interest" description="Disordered" evidence="1">
    <location>
        <begin position="15"/>
        <end position="52"/>
    </location>
</feature>
<evidence type="ECO:0000313" key="5">
    <source>
        <dbReference type="Proteomes" id="UP000499080"/>
    </source>
</evidence>
<sequence>MNTIAEYCWQIKKRQSSANSSEKKLKRNFEKKLLDENESKGKKDIGKKPKKNLFRVNQHITKDGEQKVESNVNRSASFRKSDVNKKQQGILNTCEGQAIRDQKQGCTQGFCSGPTLWNSVANEILQENWPIITNIHAFTEDFVLLSYDPTRVQLESQIDQSIAKFSTWEIKSQLQISADKTNYLLYIKLISGPTIRRQGERIKRAYAIKYLGVYIDEKMNWNTQLKAQSMNGTQLYQNLLKIAGKS</sequence>
<feature type="compositionally biased region" description="Basic and acidic residues" evidence="1">
    <location>
        <begin position="21"/>
        <end position="47"/>
    </location>
</feature>
<feature type="domain" description="Reverse transcriptase" evidence="2">
    <location>
        <begin position="94"/>
        <end position="215"/>
    </location>
</feature>
<evidence type="ECO:0000256" key="1">
    <source>
        <dbReference type="SAM" id="MobiDB-lite"/>
    </source>
</evidence>
<dbReference type="Proteomes" id="UP000499080">
    <property type="component" value="Unassembled WGS sequence"/>
</dbReference>
<accession>A0A4Y2S164</accession>
<gene>
    <name evidence="4" type="ORF">AVEN_175088_1</name>
    <name evidence="3" type="ORF">AVEN_23379_1</name>
</gene>
<reference evidence="3 5" key="1">
    <citation type="journal article" date="2019" name="Sci. Rep.">
        <title>Orb-weaving spider Araneus ventricosus genome elucidates the spidroin gene catalogue.</title>
        <authorList>
            <person name="Kono N."/>
            <person name="Nakamura H."/>
            <person name="Ohtoshi R."/>
            <person name="Moran D.A.P."/>
            <person name="Shinohara A."/>
            <person name="Yoshida Y."/>
            <person name="Fujiwara M."/>
            <person name="Mori M."/>
            <person name="Tomita M."/>
            <person name="Arakawa K."/>
        </authorList>
    </citation>
    <scope>NUCLEOTIDE SEQUENCE [LARGE SCALE GENOMIC DNA]</scope>
</reference>
<proteinExistence type="predicted"/>
<comment type="caution">
    <text evidence="3">The sequence shown here is derived from an EMBL/GenBank/DDBJ whole genome shotgun (WGS) entry which is preliminary data.</text>
</comment>
<dbReference type="EMBL" id="BGPR01019116">
    <property type="protein sequence ID" value="GBN81005.1"/>
    <property type="molecule type" value="Genomic_DNA"/>
</dbReference>
<dbReference type="OrthoDB" id="6433533at2759"/>
<dbReference type="Pfam" id="PF00078">
    <property type="entry name" value="RVT_1"/>
    <property type="match status" value="1"/>
</dbReference>
<dbReference type="EMBL" id="BGPR01019117">
    <property type="protein sequence ID" value="GBN81014.1"/>
    <property type="molecule type" value="Genomic_DNA"/>
</dbReference>
<evidence type="ECO:0000313" key="4">
    <source>
        <dbReference type="EMBL" id="GBN81014.1"/>
    </source>
</evidence>